<name>A0ABD2X7H6_9HYME</name>
<accession>A0ABD2X7H6</accession>
<feature type="transmembrane region" description="Helical" evidence="5">
    <location>
        <begin position="319"/>
        <end position="337"/>
    </location>
</feature>
<dbReference type="InterPro" id="IPR024131">
    <property type="entry name" value="UPF0489"/>
</dbReference>
<evidence type="ECO:0000256" key="4">
    <source>
        <dbReference type="ARBA" id="ARBA00023136"/>
    </source>
</evidence>
<protein>
    <recommendedName>
        <fullName evidence="8">Major facilitator superfamily (MFS) profile domain-containing protein</fullName>
    </recommendedName>
</protein>
<evidence type="ECO:0000256" key="1">
    <source>
        <dbReference type="ARBA" id="ARBA00004141"/>
    </source>
</evidence>
<evidence type="ECO:0008006" key="8">
    <source>
        <dbReference type="Google" id="ProtNLM"/>
    </source>
</evidence>
<keyword evidence="4 5" id="KW-0472">Membrane</keyword>
<evidence type="ECO:0000313" key="6">
    <source>
        <dbReference type="EMBL" id="KAL3400571.1"/>
    </source>
</evidence>
<feature type="transmembrane region" description="Helical" evidence="5">
    <location>
        <begin position="93"/>
        <end position="116"/>
    </location>
</feature>
<evidence type="ECO:0000256" key="3">
    <source>
        <dbReference type="ARBA" id="ARBA00022989"/>
    </source>
</evidence>
<dbReference type="Proteomes" id="UP001627154">
    <property type="component" value="Unassembled WGS sequence"/>
</dbReference>
<sequence length="532" mass="59664">MQLSHQIITELVAISVDMDSQTGKITSWRQRYATVEPLAIAMTFAFTLEATVSQDMFIFQTCKTRLNLTNCDIIHDNSSSNEAKNIQREAQKITSLILVIKSCIETIFPSLFTLFFGSWSDKNGRKPLFFLSYLGYCLSFAISGTMSLFNLDPYWLLLASVPRALTGGSGILFVALFCYKSDITTKETRGTGIAWVEAAVFVGILIGNFTGPYIFKWADYKAVYFTSLGFGVAGLLYIIFFVQESVQREGKREYSSILNWTLMKDLYHAVTKKRDGFYRDYTWLILATAFINNVSMEANKAPSFLFETRVLGWNVQDHSVYNGFNIVIFVVGMMLLIKVGGNVLGFSEFLILTLSCMCNSADSMVKAFTNKSWQMYLSSVIGFFHVASTPTILSLATKGIPENDSGKVVTLIQVSKAILPSAVLPFIYRCIGSKHLPFQGNTFIHLDSHPDMLVPKDMVADMVWDKNDLFEEISIENWMLPAAYAGLLKNIVWVKPPWANQMVDGVRTFLIGKHKESETIRKPVAGGIDFCS</sequence>
<feature type="transmembrane region" description="Helical" evidence="5">
    <location>
        <begin position="128"/>
        <end position="149"/>
    </location>
</feature>
<dbReference type="PANTHER" id="PTHR23507">
    <property type="entry name" value="ZGC:174356"/>
    <property type="match status" value="1"/>
</dbReference>
<dbReference type="EMBL" id="JBJJXI010000051">
    <property type="protein sequence ID" value="KAL3400571.1"/>
    <property type="molecule type" value="Genomic_DNA"/>
</dbReference>
<keyword evidence="7" id="KW-1185">Reference proteome</keyword>
<dbReference type="SUPFAM" id="SSF103473">
    <property type="entry name" value="MFS general substrate transporter"/>
    <property type="match status" value="1"/>
</dbReference>
<dbReference type="Pfam" id="PF07690">
    <property type="entry name" value="MFS_1"/>
    <property type="match status" value="1"/>
</dbReference>
<dbReference type="PANTHER" id="PTHR23507:SF39">
    <property type="entry name" value="GH23453P-RELATED"/>
    <property type="match status" value="1"/>
</dbReference>
<dbReference type="GO" id="GO:0016020">
    <property type="term" value="C:membrane"/>
    <property type="evidence" value="ECO:0007669"/>
    <property type="project" value="UniProtKB-SubCell"/>
</dbReference>
<feature type="transmembrane region" description="Helical" evidence="5">
    <location>
        <begin position="191"/>
        <end position="210"/>
    </location>
</feature>
<evidence type="ECO:0000256" key="5">
    <source>
        <dbReference type="SAM" id="Phobius"/>
    </source>
</evidence>
<comment type="subcellular location">
    <subcellularLocation>
        <location evidence="1">Membrane</location>
        <topology evidence="1">Multi-pass membrane protein</topology>
    </subcellularLocation>
</comment>
<dbReference type="Gene3D" id="1.20.1250.20">
    <property type="entry name" value="MFS general substrate transporter like domains"/>
    <property type="match status" value="1"/>
</dbReference>
<feature type="transmembrane region" description="Helical" evidence="5">
    <location>
        <begin position="222"/>
        <end position="242"/>
    </location>
</feature>
<feature type="transmembrane region" description="Helical" evidence="5">
    <location>
        <begin position="375"/>
        <end position="396"/>
    </location>
</feature>
<proteinExistence type="predicted"/>
<gene>
    <name evidence="6" type="ORF">TKK_006411</name>
</gene>
<keyword evidence="3 5" id="KW-1133">Transmembrane helix</keyword>
<dbReference type="InterPro" id="IPR011701">
    <property type="entry name" value="MFS"/>
</dbReference>
<comment type="caution">
    <text evidence="6">The sequence shown here is derived from an EMBL/GenBank/DDBJ whole genome shotgun (WGS) entry which is preliminary data.</text>
</comment>
<dbReference type="AlphaFoldDB" id="A0ABD2X7H6"/>
<organism evidence="6 7">
    <name type="scientific">Trichogramma kaykai</name>
    <dbReference type="NCBI Taxonomy" id="54128"/>
    <lineage>
        <taxon>Eukaryota</taxon>
        <taxon>Metazoa</taxon>
        <taxon>Ecdysozoa</taxon>
        <taxon>Arthropoda</taxon>
        <taxon>Hexapoda</taxon>
        <taxon>Insecta</taxon>
        <taxon>Pterygota</taxon>
        <taxon>Neoptera</taxon>
        <taxon>Endopterygota</taxon>
        <taxon>Hymenoptera</taxon>
        <taxon>Apocrita</taxon>
        <taxon>Proctotrupomorpha</taxon>
        <taxon>Chalcidoidea</taxon>
        <taxon>Trichogrammatidae</taxon>
        <taxon>Trichogramma</taxon>
    </lineage>
</organism>
<dbReference type="Pfam" id="PF12640">
    <property type="entry name" value="UPF0489"/>
    <property type="match status" value="1"/>
</dbReference>
<reference evidence="6 7" key="1">
    <citation type="journal article" date="2024" name="bioRxiv">
        <title>A reference genome for Trichogramma kaykai: A tiny desert-dwelling parasitoid wasp with competing sex-ratio distorters.</title>
        <authorList>
            <person name="Culotta J."/>
            <person name="Lindsey A.R."/>
        </authorList>
    </citation>
    <scope>NUCLEOTIDE SEQUENCE [LARGE SCALE GENOMIC DNA]</scope>
    <source>
        <strain evidence="6 7">KSX58</strain>
    </source>
</reference>
<feature type="transmembrane region" description="Helical" evidence="5">
    <location>
        <begin position="155"/>
        <end position="179"/>
    </location>
</feature>
<dbReference type="InterPro" id="IPR036259">
    <property type="entry name" value="MFS_trans_sf"/>
</dbReference>
<evidence type="ECO:0000256" key="2">
    <source>
        <dbReference type="ARBA" id="ARBA00022692"/>
    </source>
</evidence>
<keyword evidence="2 5" id="KW-0812">Transmembrane</keyword>
<evidence type="ECO:0000313" key="7">
    <source>
        <dbReference type="Proteomes" id="UP001627154"/>
    </source>
</evidence>